<evidence type="ECO:0000259" key="7">
    <source>
        <dbReference type="SMART" id="SM00663"/>
    </source>
</evidence>
<dbReference type="Pfam" id="PF04992">
    <property type="entry name" value="RNA_pol_Rpb1_6"/>
    <property type="match status" value="1"/>
</dbReference>
<dbReference type="Gene3D" id="3.30.1490.180">
    <property type="entry name" value="RNA polymerase ii"/>
    <property type="match status" value="1"/>
</dbReference>
<dbReference type="Pfam" id="PF00623">
    <property type="entry name" value="RNA_pol_Rpb1_2"/>
    <property type="match status" value="1"/>
</dbReference>
<dbReference type="Pfam" id="PF04983">
    <property type="entry name" value="RNA_pol_Rpb1_3"/>
    <property type="match status" value="1"/>
</dbReference>
<reference evidence="8" key="1">
    <citation type="journal article" date="2020" name="Nature">
        <title>Giant virus diversity and host interactions through global metagenomics.</title>
        <authorList>
            <person name="Schulz F."/>
            <person name="Roux S."/>
            <person name="Paez-Espino D."/>
            <person name="Jungbluth S."/>
            <person name="Walsh D.A."/>
            <person name="Denef V.J."/>
            <person name="McMahon K.D."/>
            <person name="Konstantinidis K.T."/>
            <person name="Eloe-Fadrosh E.A."/>
            <person name="Kyrpides N.C."/>
            <person name="Woyke T."/>
        </authorList>
    </citation>
    <scope>NUCLEOTIDE SEQUENCE</scope>
    <source>
        <strain evidence="8">GVMAG-M-3300025860-20</strain>
    </source>
</reference>
<dbReference type="Gene3D" id="1.10.132.30">
    <property type="match status" value="1"/>
</dbReference>
<dbReference type="InterPro" id="IPR038120">
    <property type="entry name" value="Rpb1_funnel_sf"/>
</dbReference>
<dbReference type="InterPro" id="IPR042102">
    <property type="entry name" value="RNA_pol_Rpb1_3_sf"/>
</dbReference>
<dbReference type="EMBL" id="MN740329">
    <property type="protein sequence ID" value="QHU00742.1"/>
    <property type="molecule type" value="Genomic_DNA"/>
</dbReference>
<dbReference type="InterPro" id="IPR007080">
    <property type="entry name" value="RNA_pol_Rpb1_1"/>
</dbReference>
<dbReference type="SMART" id="SM00663">
    <property type="entry name" value="RPOLA_N"/>
    <property type="match status" value="1"/>
</dbReference>
<feature type="compositionally biased region" description="Basic and acidic residues" evidence="6">
    <location>
        <begin position="179"/>
        <end position="193"/>
    </location>
</feature>
<dbReference type="InterPro" id="IPR007075">
    <property type="entry name" value="RNA_pol_Rpb1_6"/>
</dbReference>
<dbReference type="SUPFAM" id="SSF64484">
    <property type="entry name" value="beta and beta-prime subunits of DNA dependent RNA-polymerase"/>
    <property type="match status" value="1"/>
</dbReference>
<evidence type="ECO:0000313" key="8">
    <source>
        <dbReference type="EMBL" id="QHU00742.1"/>
    </source>
</evidence>
<dbReference type="InterPro" id="IPR007083">
    <property type="entry name" value="RNA_pol_Rpb1_4"/>
</dbReference>
<organism evidence="8">
    <name type="scientific">viral metagenome</name>
    <dbReference type="NCBI Taxonomy" id="1070528"/>
    <lineage>
        <taxon>unclassified sequences</taxon>
        <taxon>metagenomes</taxon>
        <taxon>organismal metagenomes</taxon>
    </lineage>
</organism>
<evidence type="ECO:0000256" key="6">
    <source>
        <dbReference type="SAM" id="MobiDB-lite"/>
    </source>
</evidence>
<dbReference type="GO" id="GO:0006351">
    <property type="term" value="P:DNA-templated transcription"/>
    <property type="evidence" value="ECO:0007669"/>
    <property type="project" value="InterPro"/>
</dbReference>
<dbReference type="PANTHER" id="PTHR19376">
    <property type="entry name" value="DNA-DIRECTED RNA POLYMERASE"/>
    <property type="match status" value="1"/>
</dbReference>
<dbReference type="InterPro" id="IPR007081">
    <property type="entry name" value="RNA_pol_Rpb1_5"/>
</dbReference>
<accession>A0A6C0J534</accession>
<evidence type="ECO:0000256" key="5">
    <source>
        <dbReference type="ARBA" id="ARBA00023163"/>
    </source>
</evidence>
<keyword evidence="3" id="KW-0808">Transferase</keyword>
<dbReference type="GO" id="GO:0003677">
    <property type="term" value="F:DNA binding"/>
    <property type="evidence" value="ECO:0007669"/>
    <property type="project" value="InterPro"/>
</dbReference>
<protein>
    <recommendedName>
        <fullName evidence="1">DNA-directed RNA polymerase</fullName>
        <ecNumber evidence="1">2.7.7.6</ecNumber>
    </recommendedName>
</protein>
<feature type="domain" description="RNA polymerase N-terminal" evidence="7">
    <location>
        <begin position="233"/>
        <end position="551"/>
    </location>
</feature>
<dbReference type="Pfam" id="PF04997">
    <property type="entry name" value="RNA_pol_Rpb1_1"/>
    <property type="match status" value="1"/>
</dbReference>
<dbReference type="Gene3D" id="1.10.150.390">
    <property type="match status" value="1"/>
</dbReference>
<proteinExistence type="predicted"/>
<evidence type="ECO:0000256" key="3">
    <source>
        <dbReference type="ARBA" id="ARBA00022679"/>
    </source>
</evidence>
<dbReference type="PANTHER" id="PTHR19376:SF37">
    <property type="entry name" value="DNA-DIRECTED RNA POLYMERASE II SUBUNIT RPB1"/>
    <property type="match status" value="1"/>
</dbReference>
<keyword evidence="4" id="KW-0548">Nucleotidyltransferase</keyword>
<name>A0A6C0J534_9ZZZZ</name>
<dbReference type="InterPro" id="IPR044893">
    <property type="entry name" value="RNA_pol_Rpb1_clamp_domain"/>
</dbReference>
<dbReference type="GO" id="GO:0003899">
    <property type="term" value="F:DNA-directed RNA polymerase activity"/>
    <property type="evidence" value="ECO:0007669"/>
    <property type="project" value="UniProtKB-EC"/>
</dbReference>
<dbReference type="InterPro" id="IPR006592">
    <property type="entry name" value="RNA_pol_N"/>
</dbReference>
<keyword evidence="5" id="KW-0804">Transcription</keyword>
<sequence length="1584" mass="177949">MSLIHKIVHGDDVTSITGVRFALVSPKDILKESVAHIYKHVGKGDLSGTLSDPRLSATHKSRNAITLQSIKMDHGNWGHCFLSVPVYHPVFFTKVIDLLRVVCPVCSSIRLSGDIDDISIIRRQVAGVVAKDRARAVQSLITKKKNVKCHKCNSSLPDVVNDSGNQVLGVAYLFKDKDKGKKAPKDSETDSKGQKIQPIAEPQSAKSIHSILKRISDEDSKLLGYDPKYSRPECMIITVLPISPPTIRPAVMTDDGKVQDDDLSQSLYNILKFNNLIKGQQTELEETGTKDPIKEASLLKEIDTNTKALQLQVAALIDNKTNAYNTVCNRSHRPLSTIKDRHNGKRGRVRGNTQGKRCNKTARTVITADPFVSIRDKGVPYEVCMTITFPDIVNKYNREFLYTLVINGAYVYPGANEIKLPGHTSPINLSCLTKEERENLNLPYGTTIYRHLIEGDIIMSNRQPTLHKMNIMGHRVVPLYGLTFRHNVNITEPYGADFDGDEMNLIASQFPMSVIEIKYLALSSTQLVSPQSNKPVAGAVQDTVLAMCRASSENICGYAPTEKRYVNFRDFMHLTGWITKRSGLNPVPDKQGWSMIDIIDMILPSISLTRKVSMYGDKHILNIENGKIVRAKEGQRQPAFLKDTGLLKATRGSFVHMAWKDYNHNVAADMLDDFSRVSSQWLLMSSMSVGISDFRLADKYLDQIEGIKSEYMTTAENLVNALHNGVYNDNVRTALGLGNRGLTSSNYEQFEIDITYILTECRNKCQAIAQKHIMKYRDTDKIYDNRFMSMVNSGSKGKPTNMVQIVSVLGNQDMDGKRVRDFYHRRPTPFVCKDTLTAEDRGMVTSSYMKGLNLLEYIYHAMAGRDGVISTSIKTAETGYLQRKLIKRLENLATCYDGTVRDAGGITVQEMYGGDCYDGAYVEKQSIKHICFSIAELIKTYTFTDRDFDTLQQFCQNSDYVINKDIEKEAIKSEVAQLIEDWKYLRSRYSFNLPESIPSVVNFDRLIMSVKKSIGARGKIPYMIKEEVLLPSFINKQLKNLETSIHLPTSNSINRHCMKQFFCLLRSKINSKELIFKHGYNVYSFNELIKSIISSFYAGLISPGEAVGPLAAQSIGEPSTQMTLDTFHNTGGKATVSAGVPRFKEILSVTVMKTPSVSIYLEGIKIPNSIMDIVHKLSTEHDFKLDNAHPTIRTVDKFLMKLSETDKKHAIKLKKEFINSYMIDVHDSTNTVSGVMEKFDNLTYSDIVNRSDIFYVASKEEMETDEDLKKYVQSQSIFDEDDIQYPVWMLVFEVTHDRDNGITVIESIDGMNFKYIPSSDVNYIRGTIKPEHASMNTIKDIEETLLNKKLKGVDGIIKTTIRVESNDIKLDNEKIVQRSSNEYPELAEVMMSDKTFIIDTIGTNLLEILSWDNVDPYRTITNDITETSKVFGIEAARSCIIREMELVLTDSAIDPRHLQLLADAMTCRGFIQKIDRYGAKKGEAGPIGVASFEETTTVICDAAAHSVLDPLKGVSGNVMFGNFLRGIGTNAFETLLDESMILKYAEPMTDLYTENITDLSTTINNASEVECSVDELEGAFDFKL</sequence>
<dbReference type="InterPro" id="IPR007066">
    <property type="entry name" value="RNA_pol_Rpb1_3"/>
</dbReference>
<dbReference type="InterPro" id="IPR045867">
    <property type="entry name" value="DNA-dir_RpoC_beta_prime"/>
</dbReference>
<dbReference type="Gene3D" id="6.10.250.2940">
    <property type="match status" value="1"/>
</dbReference>
<dbReference type="EC" id="2.7.7.6" evidence="1"/>
<dbReference type="InterPro" id="IPR000722">
    <property type="entry name" value="RNA_pol_asu"/>
</dbReference>
<dbReference type="Gene3D" id="6.20.50.80">
    <property type="match status" value="1"/>
</dbReference>
<dbReference type="Gene3D" id="4.10.860.120">
    <property type="entry name" value="RNA polymerase II, clamp domain"/>
    <property type="match status" value="1"/>
</dbReference>
<feature type="region of interest" description="Disordered" evidence="6">
    <location>
        <begin position="336"/>
        <end position="356"/>
    </location>
</feature>
<dbReference type="GO" id="GO:0005665">
    <property type="term" value="C:RNA polymerase II, core complex"/>
    <property type="evidence" value="ECO:0007669"/>
    <property type="project" value="TreeGrafter"/>
</dbReference>
<keyword evidence="2" id="KW-0240">DNA-directed RNA polymerase</keyword>
<dbReference type="Gene3D" id="1.10.274.100">
    <property type="entry name" value="RNA polymerase Rpb1, domain 3"/>
    <property type="match status" value="1"/>
</dbReference>
<dbReference type="Pfam" id="PF04998">
    <property type="entry name" value="RNA_pol_Rpb1_5"/>
    <property type="match status" value="1"/>
</dbReference>
<dbReference type="Pfam" id="PF05000">
    <property type="entry name" value="RNA_pol_Rpb1_4"/>
    <property type="match status" value="1"/>
</dbReference>
<evidence type="ECO:0000256" key="4">
    <source>
        <dbReference type="ARBA" id="ARBA00022695"/>
    </source>
</evidence>
<evidence type="ECO:0000256" key="1">
    <source>
        <dbReference type="ARBA" id="ARBA00012418"/>
    </source>
</evidence>
<feature type="region of interest" description="Disordered" evidence="6">
    <location>
        <begin position="179"/>
        <end position="198"/>
    </location>
</feature>
<evidence type="ECO:0000256" key="2">
    <source>
        <dbReference type="ARBA" id="ARBA00022478"/>
    </source>
</evidence>
<dbReference type="Gene3D" id="2.40.40.20">
    <property type="match status" value="1"/>
</dbReference>